<evidence type="ECO:0000256" key="1">
    <source>
        <dbReference type="ARBA" id="ARBA00001917"/>
    </source>
</evidence>
<evidence type="ECO:0000256" key="5">
    <source>
        <dbReference type="ARBA" id="ARBA00023002"/>
    </source>
</evidence>
<dbReference type="InterPro" id="IPR013785">
    <property type="entry name" value="Aldolase_TIM"/>
</dbReference>
<keyword evidence="3" id="KW-0288">FMN</keyword>
<dbReference type="PANTHER" id="PTHR43303">
    <property type="entry name" value="NADPH DEHYDROGENASE C23G7.10C-RELATED"/>
    <property type="match status" value="1"/>
</dbReference>
<dbReference type="EMBL" id="QLIN01000014">
    <property type="protein sequence ID" value="RAI64827.1"/>
    <property type="molecule type" value="Genomic_DNA"/>
</dbReference>
<keyword evidence="4" id="KW-0521">NADP</keyword>
<evidence type="ECO:0000256" key="4">
    <source>
        <dbReference type="ARBA" id="ARBA00022857"/>
    </source>
</evidence>
<accession>A0A327MPL1</accession>
<organism evidence="7 8">
    <name type="scientific">Pseudomonas fluorescens</name>
    <dbReference type="NCBI Taxonomy" id="294"/>
    <lineage>
        <taxon>Bacteria</taxon>
        <taxon>Pseudomonadati</taxon>
        <taxon>Pseudomonadota</taxon>
        <taxon>Gammaproteobacteria</taxon>
        <taxon>Pseudomonadales</taxon>
        <taxon>Pseudomonadaceae</taxon>
        <taxon>Pseudomonas</taxon>
    </lineage>
</organism>
<evidence type="ECO:0000313" key="8">
    <source>
        <dbReference type="Proteomes" id="UP000249493"/>
    </source>
</evidence>
<dbReference type="AlphaFoldDB" id="A0A327MPL1"/>
<dbReference type="Pfam" id="PF00724">
    <property type="entry name" value="Oxidored_FMN"/>
    <property type="match status" value="1"/>
</dbReference>
<dbReference type="GO" id="GO:0003959">
    <property type="term" value="F:NADPH dehydrogenase activity"/>
    <property type="evidence" value="ECO:0007669"/>
    <property type="project" value="InterPro"/>
</dbReference>
<comment type="caution">
    <text evidence="7">The sequence shown here is derived from an EMBL/GenBank/DDBJ whole genome shotgun (WGS) entry which is preliminary data.</text>
</comment>
<reference evidence="7 8" key="1">
    <citation type="submission" date="2018-06" db="EMBL/GenBank/DDBJ databases">
        <authorList>
            <person name="Zhirakovskaya E."/>
        </authorList>
    </citation>
    <scope>NUCLEOTIDE SEQUENCE [LARGE SCALE GENOMIC DNA]</scope>
    <source>
        <strain evidence="7 8">LY3</strain>
    </source>
</reference>
<sequence>MDAVSRSGLRYLFLAEGKLTSIVLFKQITISSVYLKNRIVMFPMYTHSVFPDGIVSDFPKVHYGARALGGVGLVFLETMAALLNEPVEPGDIDVWDVNHIFGLTSMVSTIHNIGASKCLAWPCGTAIKN</sequence>
<dbReference type="GO" id="GO:0050661">
    <property type="term" value="F:NADP binding"/>
    <property type="evidence" value="ECO:0007669"/>
    <property type="project" value="InterPro"/>
</dbReference>
<protein>
    <recommendedName>
        <fullName evidence="6">NADH:flavin oxidoreductase/NADH oxidase N-terminal domain-containing protein</fullName>
    </recommendedName>
</protein>
<evidence type="ECO:0000313" key="7">
    <source>
        <dbReference type="EMBL" id="RAI64827.1"/>
    </source>
</evidence>
<proteinExistence type="predicted"/>
<dbReference type="Gene3D" id="3.20.20.70">
    <property type="entry name" value="Aldolase class I"/>
    <property type="match status" value="1"/>
</dbReference>
<dbReference type="SUPFAM" id="SSF51395">
    <property type="entry name" value="FMN-linked oxidoreductases"/>
    <property type="match status" value="1"/>
</dbReference>
<comment type="cofactor">
    <cofactor evidence="1">
        <name>FMN</name>
        <dbReference type="ChEBI" id="CHEBI:58210"/>
    </cofactor>
</comment>
<evidence type="ECO:0000259" key="6">
    <source>
        <dbReference type="Pfam" id="PF00724"/>
    </source>
</evidence>
<dbReference type="GO" id="GO:0010181">
    <property type="term" value="F:FMN binding"/>
    <property type="evidence" value="ECO:0007669"/>
    <property type="project" value="InterPro"/>
</dbReference>
<dbReference type="InterPro" id="IPR001155">
    <property type="entry name" value="OxRdtase_FMN_N"/>
</dbReference>
<feature type="domain" description="NADH:flavin oxidoreductase/NADH oxidase N-terminal" evidence="6">
    <location>
        <begin position="24"/>
        <end position="115"/>
    </location>
</feature>
<dbReference type="InterPro" id="IPR044152">
    <property type="entry name" value="YqjM-like"/>
</dbReference>
<keyword evidence="2" id="KW-0285">Flavoprotein</keyword>
<evidence type="ECO:0000256" key="2">
    <source>
        <dbReference type="ARBA" id="ARBA00022630"/>
    </source>
</evidence>
<gene>
    <name evidence="7" type="ORF">DOZ80_25530</name>
</gene>
<evidence type="ECO:0000256" key="3">
    <source>
        <dbReference type="ARBA" id="ARBA00022643"/>
    </source>
</evidence>
<name>A0A327MPL1_PSEFL</name>
<dbReference type="Proteomes" id="UP000249493">
    <property type="component" value="Unassembled WGS sequence"/>
</dbReference>
<dbReference type="PANTHER" id="PTHR43303:SF4">
    <property type="entry name" value="NADPH DEHYDROGENASE C23G7.10C-RELATED"/>
    <property type="match status" value="1"/>
</dbReference>
<keyword evidence="5" id="KW-0560">Oxidoreductase</keyword>